<comment type="subcellular location">
    <subcellularLocation>
        <location evidence="1">Membrane</location>
        <topology evidence="1">Multi-pass membrane protein</topology>
    </subcellularLocation>
</comment>
<feature type="transmembrane region" description="Helical" evidence="6">
    <location>
        <begin position="29"/>
        <end position="48"/>
    </location>
</feature>
<dbReference type="GO" id="GO:0016020">
    <property type="term" value="C:membrane"/>
    <property type="evidence" value="ECO:0007669"/>
    <property type="project" value="UniProtKB-SubCell"/>
</dbReference>
<dbReference type="Proteomes" id="UP000295525">
    <property type="component" value="Unassembled WGS sequence"/>
</dbReference>
<keyword evidence="5 6" id="KW-0472">Membrane</keyword>
<evidence type="ECO:0000256" key="2">
    <source>
        <dbReference type="ARBA" id="ARBA00022448"/>
    </source>
</evidence>
<dbReference type="GO" id="GO:0022857">
    <property type="term" value="F:transmembrane transporter activity"/>
    <property type="evidence" value="ECO:0007669"/>
    <property type="project" value="InterPro"/>
</dbReference>
<feature type="transmembrane region" description="Helical" evidence="6">
    <location>
        <begin position="150"/>
        <end position="171"/>
    </location>
</feature>
<evidence type="ECO:0000256" key="1">
    <source>
        <dbReference type="ARBA" id="ARBA00004141"/>
    </source>
</evidence>
<dbReference type="InterPro" id="IPR020846">
    <property type="entry name" value="MFS_dom"/>
</dbReference>
<feature type="domain" description="Major facilitator superfamily (MFS) profile" evidence="7">
    <location>
        <begin position="1"/>
        <end position="191"/>
    </location>
</feature>
<evidence type="ECO:0000259" key="7">
    <source>
        <dbReference type="PROSITE" id="PS50850"/>
    </source>
</evidence>
<organism evidence="8 9">
    <name type="scientific">Paralcaligenes ureilyticus</name>
    <dbReference type="NCBI Taxonomy" id="627131"/>
    <lineage>
        <taxon>Bacteria</taxon>
        <taxon>Pseudomonadati</taxon>
        <taxon>Pseudomonadota</taxon>
        <taxon>Betaproteobacteria</taxon>
        <taxon>Burkholderiales</taxon>
        <taxon>Alcaligenaceae</taxon>
        <taxon>Paralcaligenes</taxon>
    </lineage>
</organism>
<dbReference type="EMBL" id="SMAJ01000003">
    <property type="protein sequence ID" value="TCT09672.1"/>
    <property type="molecule type" value="Genomic_DNA"/>
</dbReference>
<comment type="caution">
    <text evidence="8">The sequence shown here is derived from an EMBL/GenBank/DDBJ whole genome shotgun (WGS) entry which is preliminary data.</text>
</comment>
<gene>
    <name evidence="8" type="ORF">EDC26_103291</name>
</gene>
<evidence type="ECO:0000256" key="6">
    <source>
        <dbReference type="SAM" id="Phobius"/>
    </source>
</evidence>
<dbReference type="PANTHER" id="PTHR42718:SF9">
    <property type="entry name" value="MAJOR FACILITATOR SUPERFAMILY MULTIDRUG TRANSPORTER MFSC"/>
    <property type="match status" value="1"/>
</dbReference>
<dbReference type="OrthoDB" id="9807274at2"/>
<dbReference type="Gene3D" id="1.20.1250.20">
    <property type="entry name" value="MFS general substrate transporter like domains"/>
    <property type="match status" value="1"/>
</dbReference>
<keyword evidence="9" id="KW-1185">Reference proteome</keyword>
<evidence type="ECO:0000256" key="4">
    <source>
        <dbReference type="ARBA" id="ARBA00022989"/>
    </source>
</evidence>
<evidence type="ECO:0000313" key="9">
    <source>
        <dbReference type="Proteomes" id="UP000295525"/>
    </source>
</evidence>
<dbReference type="SUPFAM" id="SSF103473">
    <property type="entry name" value="MFS general substrate transporter"/>
    <property type="match status" value="1"/>
</dbReference>
<evidence type="ECO:0000256" key="3">
    <source>
        <dbReference type="ARBA" id="ARBA00022692"/>
    </source>
</evidence>
<accession>A0A4R3M978</accession>
<dbReference type="InterPro" id="IPR011701">
    <property type="entry name" value="MFS"/>
</dbReference>
<protein>
    <submittedName>
        <fullName evidence="8">MFS transporter</fullName>
    </submittedName>
</protein>
<feature type="transmembrane region" description="Helical" evidence="6">
    <location>
        <begin position="55"/>
        <end position="74"/>
    </location>
</feature>
<feature type="transmembrane region" description="Helical" evidence="6">
    <location>
        <begin position="80"/>
        <end position="106"/>
    </location>
</feature>
<dbReference type="Pfam" id="PF07690">
    <property type="entry name" value="MFS_1"/>
    <property type="match status" value="1"/>
</dbReference>
<proteinExistence type="predicted"/>
<keyword evidence="3 6" id="KW-0812">Transmembrane</keyword>
<dbReference type="AlphaFoldDB" id="A0A4R3M978"/>
<reference evidence="8 9" key="1">
    <citation type="submission" date="2019-03" db="EMBL/GenBank/DDBJ databases">
        <title>Genomic Encyclopedia of Type Strains, Phase IV (KMG-IV): sequencing the most valuable type-strain genomes for metagenomic binning, comparative biology and taxonomic classification.</title>
        <authorList>
            <person name="Goeker M."/>
        </authorList>
    </citation>
    <scope>NUCLEOTIDE SEQUENCE [LARGE SCALE GENOMIC DNA]</scope>
    <source>
        <strain evidence="8 9">DSM 24591</strain>
    </source>
</reference>
<sequence>MVGYFGLPFVMSLYLQQQRGLSDMDIGTVFLPMMSSGLFLTPFSARLVERFGARALIVTGLASMTLGLTAVTTLSANTPVWLIAIQMLLVGLVGPLVAPPITTVLLSSVPAVLVGTAGGVFNTSRQIGGALAMAAFGALLVQSSSLMAELHASLLIAEGISSATVFACLCLRSLGPERLMHAPISKVSSLI</sequence>
<keyword evidence="2" id="KW-0813">Transport</keyword>
<dbReference type="InterPro" id="IPR036259">
    <property type="entry name" value="MFS_trans_sf"/>
</dbReference>
<dbReference type="PANTHER" id="PTHR42718">
    <property type="entry name" value="MAJOR FACILITATOR SUPERFAMILY MULTIDRUG TRANSPORTER MFSC"/>
    <property type="match status" value="1"/>
</dbReference>
<evidence type="ECO:0000256" key="5">
    <source>
        <dbReference type="ARBA" id="ARBA00023136"/>
    </source>
</evidence>
<name>A0A4R3M978_9BURK</name>
<keyword evidence="4 6" id="KW-1133">Transmembrane helix</keyword>
<dbReference type="RefSeq" id="WP_132580463.1">
    <property type="nucleotide sequence ID" value="NZ_SMAJ01000003.1"/>
</dbReference>
<feature type="transmembrane region" description="Helical" evidence="6">
    <location>
        <begin position="127"/>
        <end position="144"/>
    </location>
</feature>
<dbReference type="PROSITE" id="PS50850">
    <property type="entry name" value="MFS"/>
    <property type="match status" value="1"/>
</dbReference>
<evidence type="ECO:0000313" key="8">
    <source>
        <dbReference type="EMBL" id="TCT09672.1"/>
    </source>
</evidence>